<dbReference type="Gene3D" id="6.10.140.2220">
    <property type="match status" value="1"/>
</dbReference>
<dbReference type="Proteomes" id="UP001224775">
    <property type="component" value="Unassembled WGS sequence"/>
</dbReference>
<dbReference type="InterPro" id="IPR052839">
    <property type="entry name" value="Mito_gene_expr_regulator"/>
</dbReference>
<dbReference type="Pfam" id="PF01753">
    <property type="entry name" value="zf-MYND"/>
    <property type="match status" value="1"/>
</dbReference>
<dbReference type="EMBL" id="JATAAI010000006">
    <property type="protein sequence ID" value="KAK1744900.1"/>
    <property type="molecule type" value="Genomic_DNA"/>
</dbReference>
<evidence type="ECO:0000256" key="1">
    <source>
        <dbReference type="ARBA" id="ARBA00022723"/>
    </source>
</evidence>
<dbReference type="PROSITE" id="PS01360">
    <property type="entry name" value="ZF_MYND_1"/>
    <property type="match status" value="1"/>
</dbReference>
<comment type="caution">
    <text evidence="6">The sequence shown here is derived from an EMBL/GenBank/DDBJ whole genome shotgun (WGS) entry which is preliminary data.</text>
</comment>
<dbReference type="SUPFAM" id="SSF144232">
    <property type="entry name" value="HIT/MYND zinc finger-like"/>
    <property type="match status" value="1"/>
</dbReference>
<dbReference type="PANTHER" id="PTHR46920:SF1">
    <property type="entry name" value="PROTEIN MSS51 HOMOLOG, MITOCHONDRIAL-RELATED"/>
    <property type="match status" value="1"/>
</dbReference>
<name>A0AAD9DGD8_9STRA</name>
<dbReference type="InterPro" id="IPR002893">
    <property type="entry name" value="Znf_MYND"/>
</dbReference>
<reference evidence="6" key="1">
    <citation type="submission" date="2023-06" db="EMBL/GenBank/DDBJ databases">
        <title>Survivors Of The Sea: Transcriptome response of Skeletonema marinoi to long-term dormancy.</title>
        <authorList>
            <person name="Pinder M.I.M."/>
            <person name="Kourtchenko O."/>
            <person name="Robertson E.K."/>
            <person name="Larsson T."/>
            <person name="Maumus F."/>
            <person name="Osuna-Cruz C.M."/>
            <person name="Vancaester E."/>
            <person name="Stenow R."/>
            <person name="Vandepoele K."/>
            <person name="Ploug H."/>
            <person name="Bruchert V."/>
            <person name="Godhe A."/>
            <person name="Topel M."/>
        </authorList>
    </citation>
    <scope>NUCLEOTIDE SEQUENCE</scope>
    <source>
        <strain evidence="6">R05AC</strain>
    </source>
</reference>
<keyword evidence="7" id="KW-1185">Reference proteome</keyword>
<evidence type="ECO:0000313" key="6">
    <source>
        <dbReference type="EMBL" id="KAK1744900.1"/>
    </source>
</evidence>
<proteinExistence type="predicted"/>
<keyword evidence="3" id="KW-0862">Zinc</keyword>
<gene>
    <name evidence="6" type="ORF">QTG54_004191</name>
</gene>
<keyword evidence="2 4" id="KW-0863">Zinc-finger</keyword>
<dbReference type="PROSITE" id="PS50865">
    <property type="entry name" value="ZF_MYND_2"/>
    <property type="match status" value="1"/>
</dbReference>
<evidence type="ECO:0000256" key="3">
    <source>
        <dbReference type="ARBA" id="ARBA00022833"/>
    </source>
</evidence>
<dbReference type="PANTHER" id="PTHR46920">
    <property type="match status" value="1"/>
</dbReference>
<feature type="domain" description="MYND-type" evidence="5">
    <location>
        <begin position="9"/>
        <end position="51"/>
    </location>
</feature>
<evidence type="ECO:0000313" key="7">
    <source>
        <dbReference type="Proteomes" id="UP001224775"/>
    </source>
</evidence>
<dbReference type="AlphaFoldDB" id="A0AAD9DGD8"/>
<evidence type="ECO:0000256" key="4">
    <source>
        <dbReference type="PROSITE-ProRule" id="PRU00134"/>
    </source>
</evidence>
<dbReference type="GO" id="GO:0008270">
    <property type="term" value="F:zinc ion binding"/>
    <property type="evidence" value="ECO:0007669"/>
    <property type="project" value="UniProtKB-KW"/>
</dbReference>
<organism evidence="6 7">
    <name type="scientific">Skeletonema marinoi</name>
    <dbReference type="NCBI Taxonomy" id="267567"/>
    <lineage>
        <taxon>Eukaryota</taxon>
        <taxon>Sar</taxon>
        <taxon>Stramenopiles</taxon>
        <taxon>Ochrophyta</taxon>
        <taxon>Bacillariophyta</taxon>
        <taxon>Coscinodiscophyceae</taxon>
        <taxon>Thalassiosirophycidae</taxon>
        <taxon>Thalassiosirales</taxon>
        <taxon>Skeletonemataceae</taxon>
        <taxon>Skeletonema</taxon>
        <taxon>Skeletonema marinoi-dohrnii complex</taxon>
    </lineage>
</organism>
<keyword evidence="1" id="KW-0479">Metal-binding</keyword>
<evidence type="ECO:0000259" key="5">
    <source>
        <dbReference type="PROSITE" id="PS50865"/>
    </source>
</evidence>
<protein>
    <recommendedName>
        <fullName evidence="5">MYND-type domain-containing protein</fullName>
    </recommendedName>
</protein>
<sequence length="279" mass="31043">MGLDNIDTCANCGKKEGEGGTNLKRCMACKYTYYCGAECQKANWKKHKKSCEYLQMPTIDRAYAGEEGSEPAVIPGMGGMECSTCARNGVACSCSSEPMSLWRPQGGARTFIGTVMVKTTTGAAMFKKLDDPKDFPVNLPSLPGHYQTIWENMSELNHCDDSEGNFLKEMKARDISKYLVDYRGHKKESGKEDESMYPFHENLVSFSPYTGSPAPKVRADDIIEATVAKDMSVFGFPVKKGTALQVVTGIVQTNRNKMWVYFPIHHAKLLVVRGKNWKK</sequence>
<accession>A0AAD9DGD8</accession>
<evidence type="ECO:0000256" key="2">
    <source>
        <dbReference type="ARBA" id="ARBA00022771"/>
    </source>
</evidence>